<proteinExistence type="predicted"/>
<reference evidence="1" key="1">
    <citation type="submission" date="2014-09" db="EMBL/GenBank/DDBJ databases">
        <authorList>
            <person name="Magalhaes I.L.F."/>
            <person name="Oliveira U."/>
            <person name="Santos F.R."/>
            <person name="Vidigal T.H.D.A."/>
            <person name="Brescovit A.D."/>
            <person name="Santos A.J."/>
        </authorList>
    </citation>
    <scope>NUCLEOTIDE SEQUENCE</scope>
    <source>
        <tissue evidence="1">Shoot tissue taken approximately 20 cm above the soil surface</tissue>
    </source>
</reference>
<organism evidence="1">
    <name type="scientific">Arundo donax</name>
    <name type="common">Giant reed</name>
    <name type="synonym">Donax arundinaceus</name>
    <dbReference type="NCBI Taxonomy" id="35708"/>
    <lineage>
        <taxon>Eukaryota</taxon>
        <taxon>Viridiplantae</taxon>
        <taxon>Streptophyta</taxon>
        <taxon>Embryophyta</taxon>
        <taxon>Tracheophyta</taxon>
        <taxon>Spermatophyta</taxon>
        <taxon>Magnoliopsida</taxon>
        <taxon>Liliopsida</taxon>
        <taxon>Poales</taxon>
        <taxon>Poaceae</taxon>
        <taxon>PACMAD clade</taxon>
        <taxon>Arundinoideae</taxon>
        <taxon>Arundineae</taxon>
        <taxon>Arundo</taxon>
    </lineage>
</organism>
<name>A0A0A8Y2N6_ARUDO</name>
<sequence>MSLVSCSNRQG</sequence>
<reference evidence="1" key="2">
    <citation type="journal article" date="2015" name="Data Brief">
        <title>Shoot transcriptome of the giant reed, Arundo donax.</title>
        <authorList>
            <person name="Barrero R.A."/>
            <person name="Guerrero F.D."/>
            <person name="Moolhuijzen P."/>
            <person name="Goolsby J.A."/>
            <person name="Tidwell J."/>
            <person name="Bellgard S.E."/>
            <person name="Bellgard M.I."/>
        </authorList>
    </citation>
    <scope>NUCLEOTIDE SEQUENCE</scope>
    <source>
        <tissue evidence="1">Shoot tissue taken approximately 20 cm above the soil surface</tissue>
    </source>
</reference>
<evidence type="ECO:0000313" key="1">
    <source>
        <dbReference type="EMBL" id="JAD19500.1"/>
    </source>
</evidence>
<dbReference type="EMBL" id="GBRH01278395">
    <property type="protein sequence ID" value="JAD19500.1"/>
    <property type="molecule type" value="Transcribed_RNA"/>
</dbReference>
<protein>
    <submittedName>
        <fullName evidence="1">Uncharacterized protein</fullName>
    </submittedName>
</protein>
<accession>A0A0A8Y2N6</accession>